<dbReference type="Proteomes" id="UP000593561">
    <property type="component" value="Unassembled WGS sequence"/>
</dbReference>
<dbReference type="AlphaFoldDB" id="A0A7J8T1J9"/>
<comment type="caution">
    <text evidence="1">The sequence shown here is derived from an EMBL/GenBank/DDBJ whole genome shotgun (WGS) entry which is preliminary data.</text>
</comment>
<dbReference type="EMBL" id="JABFAC010000013">
    <property type="protein sequence ID" value="MBA0632214.1"/>
    <property type="molecule type" value="Genomic_DNA"/>
</dbReference>
<gene>
    <name evidence="1" type="ORF">Godav_001004</name>
</gene>
<keyword evidence="2" id="KW-1185">Reference proteome</keyword>
<feature type="non-terminal residue" evidence="1">
    <location>
        <position position="1"/>
    </location>
</feature>
<evidence type="ECO:0000313" key="2">
    <source>
        <dbReference type="Proteomes" id="UP000593561"/>
    </source>
</evidence>
<evidence type="ECO:0000313" key="1">
    <source>
        <dbReference type="EMBL" id="MBA0632214.1"/>
    </source>
</evidence>
<reference evidence="1 2" key="1">
    <citation type="journal article" date="2019" name="Genome Biol. Evol.">
        <title>Insights into the evolution of the New World diploid cottons (Gossypium, subgenus Houzingenia) based on genome sequencing.</title>
        <authorList>
            <person name="Grover C.E."/>
            <person name="Arick M.A. 2nd"/>
            <person name="Thrash A."/>
            <person name="Conover J.L."/>
            <person name="Sanders W.S."/>
            <person name="Peterson D.G."/>
            <person name="Frelichowski J.E."/>
            <person name="Scheffler J.A."/>
            <person name="Scheffler B.E."/>
            <person name="Wendel J.F."/>
        </authorList>
    </citation>
    <scope>NUCLEOTIDE SEQUENCE [LARGE SCALE GENOMIC DNA]</scope>
    <source>
        <strain evidence="1">27</strain>
        <tissue evidence="1">Leaf</tissue>
    </source>
</reference>
<sequence length="123" mass="13609">PDALACLNEDLKGKFSLRSVRVFIHAVTDVNIAHDRAPLFYSAPTGHMSRWPTEHMILSASSLDVCEPRSWPSLSSCKLDLRPCLALRAGSLALLCELGPQACFVVLSWFASHLIFWPDLSKS</sequence>
<protein>
    <submittedName>
        <fullName evidence="1">Uncharacterized protein</fullName>
    </submittedName>
</protein>
<accession>A0A7J8T1J9</accession>
<name>A0A7J8T1J9_GOSDV</name>
<proteinExistence type="predicted"/>
<organism evidence="1 2">
    <name type="scientific">Gossypium davidsonii</name>
    <name type="common">Davidson's cotton</name>
    <name type="synonym">Gossypium klotzschianum subsp. davidsonii</name>
    <dbReference type="NCBI Taxonomy" id="34287"/>
    <lineage>
        <taxon>Eukaryota</taxon>
        <taxon>Viridiplantae</taxon>
        <taxon>Streptophyta</taxon>
        <taxon>Embryophyta</taxon>
        <taxon>Tracheophyta</taxon>
        <taxon>Spermatophyta</taxon>
        <taxon>Magnoliopsida</taxon>
        <taxon>eudicotyledons</taxon>
        <taxon>Gunneridae</taxon>
        <taxon>Pentapetalae</taxon>
        <taxon>rosids</taxon>
        <taxon>malvids</taxon>
        <taxon>Malvales</taxon>
        <taxon>Malvaceae</taxon>
        <taxon>Malvoideae</taxon>
        <taxon>Gossypium</taxon>
    </lineage>
</organism>